<feature type="transmembrane region" description="Helical" evidence="11">
    <location>
        <begin position="625"/>
        <end position="649"/>
    </location>
</feature>
<dbReference type="Gene3D" id="3.30.40.10">
    <property type="entry name" value="Zinc/RING finger domain, C3HC4 (zinc finger)"/>
    <property type="match status" value="1"/>
</dbReference>
<feature type="domain" description="SAP" evidence="12">
    <location>
        <begin position="12"/>
        <end position="46"/>
    </location>
</feature>
<dbReference type="EMBL" id="JAGTTL010000016">
    <property type="protein sequence ID" value="KAK6311048.1"/>
    <property type="molecule type" value="Genomic_DNA"/>
</dbReference>
<comment type="similarity">
    <text evidence="3">Belongs to the PIAS family.</text>
</comment>
<dbReference type="PROSITE" id="PS51466">
    <property type="entry name" value="PINIT"/>
    <property type="match status" value="1"/>
</dbReference>
<keyword evidence="11" id="KW-0812">Transmembrane</keyword>
<keyword evidence="9" id="KW-0539">Nucleus</keyword>
<dbReference type="Gene3D" id="1.10.720.30">
    <property type="entry name" value="SAP domain"/>
    <property type="match status" value="1"/>
</dbReference>
<dbReference type="Pfam" id="PF02891">
    <property type="entry name" value="zf-MIZ"/>
    <property type="match status" value="1"/>
</dbReference>
<evidence type="ECO:0000256" key="9">
    <source>
        <dbReference type="ARBA" id="ARBA00023242"/>
    </source>
</evidence>
<dbReference type="Gene3D" id="2.60.120.780">
    <property type="entry name" value="PINIT domain"/>
    <property type="match status" value="1"/>
</dbReference>
<keyword evidence="5" id="KW-0479">Metal-binding</keyword>
<evidence type="ECO:0000256" key="1">
    <source>
        <dbReference type="ARBA" id="ARBA00004123"/>
    </source>
</evidence>
<dbReference type="Proteomes" id="UP001356427">
    <property type="component" value="Unassembled WGS sequence"/>
</dbReference>
<proteinExistence type="inferred from homology"/>
<dbReference type="PROSITE" id="PS50800">
    <property type="entry name" value="SAP"/>
    <property type="match status" value="1"/>
</dbReference>
<evidence type="ECO:0000256" key="4">
    <source>
        <dbReference type="ARBA" id="ARBA00022679"/>
    </source>
</evidence>
<evidence type="ECO:0000259" key="13">
    <source>
        <dbReference type="PROSITE" id="PS51044"/>
    </source>
</evidence>
<dbReference type="GO" id="GO:0006357">
    <property type="term" value="P:regulation of transcription by RNA polymerase II"/>
    <property type="evidence" value="ECO:0007669"/>
    <property type="project" value="TreeGrafter"/>
</dbReference>
<dbReference type="InterPro" id="IPR038654">
    <property type="entry name" value="PINIT_sf"/>
</dbReference>
<evidence type="ECO:0000313" key="15">
    <source>
        <dbReference type="EMBL" id="KAK6311048.1"/>
    </source>
</evidence>
<keyword evidence="16" id="KW-1185">Reference proteome</keyword>
<protein>
    <submittedName>
        <fullName evidence="15">Uncharacterized protein</fullName>
    </submittedName>
</protein>
<evidence type="ECO:0000256" key="7">
    <source>
        <dbReference type="ARBA" id="ARBA00022786"/>
    </source>
</evidence>
<comment type="pathway">
    <text evidence="2">Protein modification; protein sumoylation.</text>
</comment>
<feature type="domain" description="SP-RING-type" evidence="13">
    <location>
        <begin position="283"/>
        <end position="364"/>
    </location>
</feature>
<dbReference type="SUPFAM" id="SSF68906">
    <property type="entry name" value="SAP domain"/>
    <property type="match status" value="1"/>
</dbReference>
<dbReference type="GO" id="GO:0016925">
    <property type="term" value="P:protein sumoylation"/>
    <property type="evidence" value="ECO:0007669"/>
    <property type="project" value="TreeGrafter"/>
</dbReference>
<evidence type="ECO:0000256" key="10">
    <source>
        <dbReference type="PROSITE-ProRule" id="PRU00452"/>
    </source>
</evidence>
<keyword evidence="11" id="KW-0472">Membrane</keyword>
<dbReference type="InterPro" id="IPR004181">
    <property type="entry name" value="Znf_MIZ"/>
</dbReference>
<feature type="domain" description="PINIT" evidence="14">
    <location>
        <begin position="103"/>
        <end position="251"/>
    </location>
</feature>
<dbReference type="Pfam" id="PF14324">
    <property type="entry name" value="PINIT"/>
    <property type="match status" value="1"/>
</dbReference>
<dbReference type="InterPro" id="IPR023321">
    <property type="entry name" value="PINIT"/>
</dbReference>
<evidence type="ECO:0000259" key="12">
    <source>
        <dbReference type="PROSITE" id="PS50800"/>
    </source>
</evidence>
<dbReference type="InterPro" id="IPR036361">
    <property type="entry name" value="SAP_dom_sf"/>
</dbReference>
<dbReference type="InterPro" id="IPR003034">
    <property type="entry name" value="SAP_dom"/>
</dbReference>
<dbReference type="PROSITE" id="PS51044">
    <property type="entry name" value="ZF_SP_RING"/>
    <property type="match status" value="1"/>
</dbReference>
<accession>A0AAN8LHU5</accession>
<evidence type="ECO:0000256" key="5">
    <source>
        <dbReference type="ARBA" id="ARBA00022723"/>
    </source>
</evidence>
<evidence type="ECO:0000256" key="2">
    <source>
        <dbReference type="ARBA" id="ARBA00004718"/>
    </source>
</evidence>
<keyword evidence="11" id="KW-1133">Transmembrane helix</keyword>
<keyword evidence="4" id="KW-0808">Transferase</keyword>
<evidence type="ECO:0000259" key="14">
    <source>
        <dbReference type="PROSITE" id="PS51466"/>
    </source>
</evidence>
<organism evidence="15 16">
    <name type="scientific">Coregonus suidteri</name>
    <dbReference type="NCBI Taxonomy" id="861788"/>
    <lineage>
        <taxon>Eukaryota</taxon>
        <taxon>Metazoa</taxon>
        <taxon>Chordata</taxon>
        <taxon>Craniata</taxon>
        <taxon>Vertebrata</taxon>
        <taxon>Euteleostomi</taxon>
        <taxon>Actinopterygii</taxon>
        <taxon>Neopterygii</taxon>
        <taxon>Teleostei</taxon>
        <taxon>Protacanthopterygii</taxon>
        <taxon>Salmoniformes</taxon>
        <taxon>Salmonidae</taxon>
        <taxon>Coregoninae</taxon>
        <taxon>Coregonus</taxon>
    </lineage>
</organism>
<evidence type="ECO:0000256" key="3">
    <source>
        <dbReference type="ARBA" id="ARBA00005383"/>
    </source>
</evidence>
<sequence>MADDREEATMLLAHLRVTELRALMAAMGQTKGGLKSNLLVRAVGVIQTQCNPHLLTVVRQLYQERYSYQTVPGNSQRTPGSHQEEQTVAPVVEPTHNPTQHINHLTHNPRLFQMVPLPFYQTLGTILPPTQLVGSFFSDMQDQEFIIRLTPKQVEQNRNCKELRPGVPSVQVVLRFCFTESLGYEEDQYPPCLCIRVNQKLIPLPELHRHCTPINITPEVSLSLLPSSRLCVWWERCCKRYSVAVYLVKVLSPSDLLSQLKSQSVESLTFCRKRIQEKLRFDPECEVTTTGLQVSIICPLGKMRLSVPCRGRKCAHLQCFDGMLYLQMNEKRPTWTCPVCHEPVPYSQLIIDGLLTVILALEGFQDNTEVEYLSDGSWGFVIDGVSRTTQSSALLEKMEAYSGSSVTATTSAVSTEVATVDLTQDSSEDEADEVTKVWEEASVVQYNGCSDNRRTNPIYLRSENLGKLTHESYTLLGHSVAHLPPSLRLLHIRLEDAAGRLLHTWLSLHPSVVLNVEASDFLKDLQLKLKNVMDDLSRIFVVQRSSAKEQQQVDTFLDLIRNANISILNIILWSRLIHRATKIVAYVGTWVLIRRARRPTILFSLLLFCGVMLVVIKLVPEDRLVLSLVLALLGKLGESGGLLLPLSLLH</sequence>
<dbReference type="GO" id="GO:0000785">
    <property type="term" value="C:chromatin"/>
    <property type="evidence" value="ECO:0007669"/>
    <property type="project" value="TreeGrafter"/>
</dbReference>
<reference evidence="15 16" key="1">
    <citation type="submission" date="2021-04" db="EMBL/GenBank/DDBJ databases">
        <authorList>
            <person name="De Guttry C."/>
            <person name="Zahm M."/>
            <person name="Klopp C."/>
            <person name="Cabau C."/>
            <person name="Louis A."/>
            <person name="Berthelot C."/>
            <person name="Parey E."/>
            <person name="Roest Crollius H."/>
            <person name="Montfort J."/>
            <person name="Robinson-Rechavi M."/>
            <person name="Bucao C."/>
            <person name="Bouchez O."/>
            <person name="Gislard M."/>
            <person name="Lluch J."/>
            <person name="Milhes M."/>
            <person name="Lampietro C."/>
            <person name="Lopez Roques C."/>
            <person name="Donnadieu C."/>
            <person name="Braasch I."/>
            <person name="Desvignes T."/>
            <person name="Postlethwait J."/>
            <person name="Bobe J."/>
            <person name="Wedekind C."/>
            <person name="Guiguen Y."/>
        </authorList>
    </citation>
    <scope>NUCLEOTIDE SEQUENCE [LARGE SCALE GENOMIC DNA]</scope>
    <source>
        <strain evidence="15">Cs_M1</strain>
        <tissue evidence="15">Blood</tissue>
    </source>
</reference>
<dbReference type="AlphaFoldDB" id="A0AAN8LHU5"/>
<gene>
    <name evidence="15" type="ORF">J4Q44_G00191030</name>
</gene>
<feature type="transmembrane region" description="Helical" evidence="11">
    <location>
        <begin position="600"/>
        <end position="619"/>
    </location>
</feature>
<evidence type="ECO:0000256" key="8">
    <source>
        <dbReference type="ARBA" id="ARBA00022833"/>
    </source>
</evidence>
<comment type="caution">
    <text evidence="15">The sequence shown here is derived from an EMBL/GenBank/DDBJ whole genome shotgun (WGS) entry which is preliminary data.</text>
</comment>
<dbReference type="GO" id="GO:0008270">
    <property type="term" value="F:zinc ion binding"/>
    <property type="evidence" value="ECO:0007669"/>
    <property type="project" value="UniProtKB-KW"/>
</dbReference>
<keyword evidence="8" id="KW-0862">Zinc</keyword>
<dbReference type="GO" id="GO:0061665">
    <property type="term" value="F:SUMO ligase activity"/>
    <property type="evidence" value="ECO:0007669"/>
    <property type="project" value="TreeGrafter"/>
</dbReference>
<name>A0AAN8LHU5_9TELE</name>
<evidence type="ECO:0000256" key="6">
    <source>
        <dbReference type="ARBA" id="ARBA00022771"/>
    </source>
</evidence>
<evidence type="ECO:0000256" key="11">
    <source>
        <dbReference type="SAM" id="Phobius"/>
    </source>
</evidence>
<evidence type="ECO:0000313" key="16">
    <source>
        <dbReference type="Proteomes" id="UP001356427"/>
    </source>
</evidence>
<dbReference type="InterPro" id="IPR013083">
    <property type="entry name" value="Znf_RING/FYVE/PHD"/>
</dbReference>
<dbReference type="PANTHER" id="PTHR10782">
    <property type="entry name" value="ZINC FINGER MIZ DOMAIN-CONTAINING PROTEIN"/>
    <property type="match status" value="1"/>
</dbReference>
<dbReference type="PANTHER" id="PTHR10782:SF9">
    <property type="entry name" value="E3 SUMO-PROTEIN LIGASE PIAS4"/>
    <property type="match status" value="1"/>
</dbReference>
<comment type="subcellular location">
    <subcellularLocation>
        <location evidence="1">Nucleus</location>
    </subcellularLocation>
</comment>
<keyword evidence="6 10" id="KW-0863">Zinc-finger</keyword>
<keyword evidence="7" id="KW-0833">Ubl conjugation pathway</keyword>
<dbReference type="GO" id="GO:0005634">
    <property type="term" value="C:nucleus"/>
    <property type="evidence" value="ECO:0007669"/>
    <property type="project" value="UniProtKB-SubCell"/>
</dbReference>
<dbReference type="GO" id="GO:0003712">
    <property type="term" value="F:transcription coregulator activity"/>
    <property type="evidence" value="ECO:0007669"/>
    <property type="project" value="TreeGrafter"/>
</dbReference>